<dbReference type="SUPFAM" id="SSF52540">
    <property type="entry name" value="P-loop containing nucleoside triphosphate hydrolases"/>
    <property type="match status" value="1"/>
</dbReference>
<dbReference type="Proteomes" id="UP001501319">
    <property type="component" value="Unassembled WGS sequence"/>
</dbReference>
<dbReference type="Gene3D" id="3.40.50.300">
    <property type="entry name" value="P-loop containing nucleotide triphosphate hydrolases"/>
    <property type="match status" value="1"/>
</dbReference>
<sequence>MAANWPRARLVRKSNIVRAVLHLAGASRIADAAKELSDGTPGASGDFSGVPAELAANVLSQAGYEFRHAADGDLSSAEAALEELLASAPERETLSHALRSGEALRTYLLDDRGGRKRRTGLLSDDAQRYFDRLLDLTCGFVSLTVHRTNRSGQAERAGIAEMLISIDLLQRAIAEVLELQRADQQPNSVAATSDTMATVRSAGASARQSAQPEILPSMDRLAALERAVGPVAAHSKALMIIGEGGLGKSVLAGQIFGRFESEGDTAAVFVPCTRIPASAELVSAATVDLAFGQAASGVREAAPLTAILAAAPVTSQVIVIVDTLDLILTEDNADDISYVLRQVARRALLLMTCRDQEWHSYLEPERDLVGALYRLPNLTPDEIREWADAYVQASDIPQSLRETFAKSLNLRVSGTAVRDVFSSPLRLAMACDIYAAAGVVPEGLTVTRLYDSYWERRIARDRRARRADRAAHQVRTAEALAASVWEASGSRLAEFVPENDSMTSAGLNNLLSEGIVQSTGGRYAFFHQTYTEFAVGRHLAIRGTKADLVRLEGGLRAAVPGYWGIAKHLLMLEIDRVRLQELSAHVPKDSVEGIRIHFQSAIAQDDGPLVERLAADLKERHPALLIASVDVLELATGSCVGPALEVAVWCLKRAEGASFSRVAMTVGSLINAAEPVHQTVAFEVALRLCLKRLGIDGRRDMGPVVRRLLEQTVMSGTTEVDVRVLVDRYSRLPETARAAVLTFARRAGTDPRLKADVIARALRHRCPAGAVDDAVAVLADVWQDPGVQTAGGWSDWQSMLSASLPDRWVSCQLKLMRRLCANREIARELLAVAFDPDLSIERTSYTNAVIWLAVDAPNLVAQAVLQTSDTTSNPVLGTLATVASHLAGHLDAATRLELADALESRLSDHPHRIWPVVIKLAGQNPARLQEYLDRLTRFSAGNADELMHGRTTVRRGFDAILSSASPAVVRELEVELSALCSSPDPADAERMARLQGRLTPVSASARDWISAELLERTRMKVGRAATKAVADSLDDWESEEFDQVGLPWVLGLLESEHPYAVTVLAALVEKRSRTLPLPGTWAPILVDRLVRSVVAGEDTQVQTAVIRLIAAIDRATGISTGDVATILETYLEAVRRALVSSSEAEARAGSAGYARLLDAITMLGMHHLTAEELGDLVVSVLTTIDSAAVVWRRKPDTDMAGKPRVSLGIMLIGVVTEQPLVLPRLEDAWERSSASNKAAIAECVSVVEAGTRGVVSLRLARRDDCPPEISNLLHARLGG</sequence>
<name>A0ABN2FHS6_9ACTN</name>
<dbReference type="EMBL" id="BAAANE010000007">
    <property type="protein sequence ID" value="GAA1646367.1"/>
    <property type="molecule type" value="Genomic_DNA"/>
</dbReference>
<dbReference type="InterPro" id="IPR027417">
    <property type="entry name" value="P-loop_NTPase"/>
</dbReference>
<evidence type="ECO:0000313" key="1">
    <source>
        <dbReference type="EMBL" id="GAA1646367.1"/>
    </source>
</evidence>
<organism evidence="1 2">
    <name type="scientific">Kribbella alba</name>
    <dbReference type="NCBI Taxonomy" id="190197"/>
    <lineage>
        <taxon>Bacteria</taxon>
        <taxon>Bacillati</taxon>
        <taxon>Actinomycetota</taxon>
        <taxon>Actinomycetes</taxon>
        <taxon>Propionibacteriales</taxon>
        <taxon>Kribbellaceae</taxon>
        <taxon>Kribbella</taxon>
    </lineage>
</organism>
<keyword evidence="2" id="KW-1185">Reference proteome</keyword>
<evidence type="ECO:0008006" key="3">
    <source>
        <dbReference type="Google" id="ProtNLM"/>
    </source>
</evidence>
<evidence type="ECO:0000313" key="2">
    <source>
        <dbReference type="Proteomes" id="UP001501319"/>
    </source>
</evidence>
<accession>A0ABN2FHS6</accession>
<reference evidence="1 2" key="1">
    <citation type="journal article" date="2019" name="Int. J. Syst. Evol. Microbiol.">
        <title>The Global Catalogue of Microorganisms (GCM) 10K type strain sequencing project: providing services to taxonomists for standard genome sequencing and annotation.</title>
        <authorList>
            <consortium name="The Broad Institute Genomics Platform"/>
            <consortium name="The Broad Institute Genome Sequencing Center for Infectious Disease"/>
            <person name="Wu L."/>
            <person name="Ma J."/>
        </authorList>
    </citation>
    <scope>NUCLEOTIDE SEQUENCE [LARGE SCALE GENOMIC DNA]</scope>
    <source>
        <strain evidence="1 2">JCM 14306</strain>
    </source>
</reference>
<protein>
    <recommendedName>
        <fullName evidence="3">NACHT domain-containing protein</fullName>
    </recommendedName>
</protein>
<proteinExistence type="predicted"/>
<comment type="caution">
    <text evidence="1">The sequence shown here is derived from an EMBL/GenBank/DDBJ whole genome shotgun (WGS) entry which is preliminary data.</text>
</comment>
<gene>
    <name evidence="1" type="ORF">GCM10009744_41760</name>
</gene>